<evidence type="ECO:0000256" key="3">
    <source>
        <dbReference type="ARBA" id="ARBA00005784"/>
    </source>
</evidence>
<reference evidence="6" key="1">
    <citation type="journal article" date="2009" name="Rice">
        <title>De Novo Next Generation Sequencing of Plant Genomes.</title>
        <authorList>
            <person name="Rounsley S."/>
            <person name="Marri P.R."/>
            <person name="Yu Y."/>
            <person name="He R."/>
            <person name="Sisneros N."/>
            <person name="Goicoechea J.L."/>
            <person name="Lee S.J."/>
            <person name="Angelova A."/>
            <person name="Kudrna D."/>
            <person name="Luo M."/>
            <person name="Affourtit J."/>
            <person name="Desany B."/>
            <person name="Knight J."/>
            <person name="Niazi F."/>
            <person name="Egholm M."/>
            <person name="Wing R.A."/>
        </authorList>
    </citation>
    <scope>NUCLEOTIDE SEQUENCE [LARGE SCALE GENOMIC DNA]</scope>
    <source>
        <strain evidence="6">cv. IRGC 105608</strain>
    </source>
</reference>
<sequence length="1235" mass="136111">MAATSGKLRPPFRLLLLLLAAAVARSVDGVELTLLTGAREKGAVCLDGSPPGYHLQRGFGSGEHSWFIHLQGGAWCNTIEDCSKRKMSAYGSSKFMRAVEFNGILSNDQQLNSDFYNWNRVFIRYCDGASFSGDGEAQDQDGSTLHFRGLRIWEAVINELMGKGLATAKQAILSGCSAGGLAALLHCNDFYARFSKEVSAKCLPDAGFFLDIEDLSGERHMWSVFNGTVHLQNVTQVLSKDCLAKKDPTECFFPAELVKSITAPTLILNSAYDSWQMDPFLDSHGPVAKLTFEIVVPHKSKNKFVDDIEVVKDKKDWGLFIDSCFTHCQTPFDISWNSQASPVLGNKTVAEAIGDWYFERSYEVKEIDCEYPCNSTCSSQLPRFYIGLDPDYHPSLNIYAGLFDEAAAADHLSPFRDRPPSPPPTSYVFCPPRAAETGEMPILPRRRYAEPLLLLLLAAVARSTAAAPDVVELILLTGAQEKGAVCLDGSPPGYHLQRGFGSGEHSWLIYLEGGAWCDTIESCSNRKTTELGSSKLMEAQEFEGILSNNQTVNSDFYNWNKVVIRYCDGASFSGNAEAQDQDGSTLHFRGLRIWQAVLDELMEKGLASAKQALLSGCSAGGLATLLHCNDFHARFPKEVSAKCLPDAGIFLDILCSSEDLSGKRLMWSVFNGTVQLQNVSEVLPKDCLAKKDRTECFLATELVKSITAPTLIVNSAYDSWQIRDTLAPVGSYPGRSWLNCTNDIGNCNSTQMEVLNGFRKKFLDGVKVVKDKKDWGLFIDSCFMHCQTKYSISWSSQFSPVLGNMTIAKAVGDWYFERSKTVKEIDCEPPTHHTRAAHDMATSSKLRSPVLPRRRLAEPFLLLLLLLLLAAVARPTAAADVVELTLLAGAQEKGAVCLDGSPPGYHLQRGFGSGEHSWLVFLEGGAWCNSIESCSRRKMGVYGSSKFMKAAEFNGILSNDQQLNSDFYNWNKVAIRYCDGASFSGDAEAQDKDGSTLHFRGLRIWEAVVDELMGKGLATAKQAILSGCSAGGLAALLHCNDFHARFPKEVSAKCLPDAGFFLDVEDLSGERHMWSVFNGTVHLQNVREVLSKDCLTKKDPTECFFPAELVKSITAPTLILNSAYDSWQMDPFLDSHGPVAKLTFGIAVPHKSKNKFVDDVEIVKDKKDWGLFIDSCFTHCQTPFNISWSSQASPVLGSKTVAEAVGDWYFERSYEVKEIDCEYPCNPTCSSQLPT</sequence>
<dbReference type="PaxDb" id="65489-OBART01G40140.1"/>
<comment type="function">
    <text evidence="1">Hydrolyzes acetyl esters in homogalacturonan regions of pectin. In type I primary cell wall, galacturonic acid residues of pectin can be acetylated at the O-2 and O-3 positions. Decreasing the degree of acetylation of pectin gels in vitro alters their physical properties.</text>
</comment>
<dbReference type="Gramene" id="OBART01G40140.1">
    <property type="protein sequence ID" value="OBART01G40140.1"/>
    <property type="gene ID" value="OBART01G40140"/>
</dbReference>
<dbReference type="STRING" id="65489.A0A0D3EXA1"/>
<reference evidence="6" key="2">
    <citation type="submission" date="2015-03" db="UniProtKB">
        <authorList>
            <consortium name="EnsemblPlants"/>
        </authorList>
    </citation>
    <scope>IDENTIFICATION</scope>
</reference>
<organism evidence="6">
    <name type="scientific">Oryza barthii</name>
    <dbReference type="NCBI Taxonomy" id="65489"/>
    <lineage>
        <taxon>Eukaryota</taxon>
        <taxon>Viridiplantae</taxon>
        <taxon>Streptophyta</taxon>
        <taxon>Embryophyta</taxon>
        <taxon>Tracheophyta</taxon>
        <taxon>Spermatophyta</taxon>
        <taxon>Magnoliopsida</taxon>
        <taxon>Liliopsida</taxon>
        <taxon>Poales</taxon>
        <taxon>Poaceae</taxon>
        <taxon>BOP clade</taxon>
        <taxon>Oryzoideae</taxon>
        <taxon>Oryzeae</taxon>
        <taxon>Oryzinae</taxon>
        <taxon>Oryza</taxon>
    </lineage>
</organism>
<evidence type="ECO:0000256" key="1">
    <source>
        <dbReference type="ARBA" id="ARBA00003534"/>
    </source>
</evidence>
<dbReference type="InterPro" id="IPR029058">
    <property type="entry name" value="AB_hydrolase_fold"/>
</dbReference>
<name>A0A0D3EXA1_9ORYZ</name>
<dbReference type="PANTHER" id="PTHR21562:SF117">
    <property type="entry name" value="PECTIN ACETYLESTERASE"/>
    <property type="match status" value="1"/>
</dbReference>
<protein>
    <recommendedName>
        <fullName evidence="8">Pectin acetylesterase</fullName>
    </recommendedName>
</protein>
<proteinExistence type="inferred from homology"/>
<feature type="signal peptide" evidence="5">
    <location>
        <begin position="1"/>
        <end position="29"/>
    </location>
</feature>
<evidence type="ECO:0000313" key="6">
    <source>
        <dbReference type="EnsemblPlants" id="OBART01G40140.1"/>
    </source>
</evidence>
<dbReference type="eggNOG" id="KOG4287">
    <property type="taxonomic scope" value="Eukaryota"/>
</dbReference>
<dbReference type="GO" id="GO:0016787">
    <property type="term" value="F:hydrolase activity"/>
    <property type="evidence" value="ECO:0007669"/>
    <property type="project" value="InterPro"/>
</dbReference>
<dbReference type="SUPFAM" id="SSF53474">
    <property type="entry name" value="alpha/beta-Hydrolases"/>
    <property type="match status" value="2"/>
</dbReference>
<evidence type="ECO:0000313" key="7">
    <source>
        <dbReference type="Proteomes" id="UP000026960"/>
    </source>
</evidence>
<dbReference type="HOGENOM" id="CLU_007258_0_0_1"/>
<dbReference type="Proteomes" id="UP000026960">
    <property type="component" value="Chromosome 1"/>
</dbReference>
<dbReference type="AlphaFoldDB" id="A0A0D3EXA1"/>
<keyword evidence="4" id="KW-0964">Secreted</keyword>
<dbReference type="Pfam" id="PF03283">
    <property type="entry name" value="PAE"/>
    <property type="match status" value="3"/>
</dbReference>
<keyword evidence="4" id="KW-0134">Cell wall</keyword>
<dbReference type="EnsemblPlants" id="OBART01G40140.1">
    <property type="protein sequence ID" value="OBART01G40140.1"/>
    <property type="gene ID" value="OBART01G40140"/>
</dbReference>
<feature type="chain" id="PRO_5002271303" description="Pectin acetylesterase" evidence="5">
    <location>
        <begin position="30"/>
        <end position="1235"/>
    </location>
</feature>
<dbReference type="PANTHER" id="PTHR21562">
    <property type="entry name" value="NOTUM-RELATED"/>
    <property type="match status" value="1"/>
</dbReference>
<comment type="subcellular location">
    <subcellularLocation>
        <location evidence="2">Secreted</location>
        <location evidence="2">Cell wall</location>
    </subcellularLocation>
</comment>
<evidence type="ECO:0000256" key="4">
    <source>
        <dbReference type="ARBA" id="ARBA00022512"/>
    </source>
</evidence>
<evidence type="ECO:0008006" key="8">
    <source>
        <dbReference type="Google" id="ProtNLM"/>
    </source>
</evidence>
<evidence type="ECO:0000256" key="5">
    <source>
        <dbReference type="SAM" id="SignalP"/>
    </source>
</evidence>
<dbReference type="InterPro" id="IPR004963">
    <property type="entry name" value="PAE/NOTUM"/>
</dbReference>
<keyword evidence="5" id="KW-0732">Signal</keyword>
<keyword evidence="7" id="KW-1185">Reference proteome</keyword>
<evidence type="ECO:0000256" key="2">
    <source>
        <dbReference type="ARBA" id="ARBA00004191"/>
    </source>
</evidence>
<comment type="similarity">
    <text evidence="3">Belongs to the pectinacetylesterase family.</text>
</comment>
<accession>A0A0D3EXA1</accession>